<keyword evidence="1" id="KW-0732">Signal</keyword>
<gene>
    <name evidence="2" type="ORF">H4317_05210</name>
</gene>
<evidence type="ECO:0000313" key="2">
    <source>
        <dbReference type="EMBL" id="QNH63208.1"/>
    </source>
</evidence>
<accession>A0A7G7WA15</accession>
<dbReference type="RefSeq" id="WP_185889089.1">
    <property type="nucleotide sequence ID" value="NZ_CP060202.1"/>
</dbReference>
<protein>
    <recommendedName>
        <fullName evidence="4">DUF541 domain-containing protein</fullName>
    </recommendedName>
</protein>
<organism evidence="2 3">
    <name type="scientific">Hymenobacter sediminicola</name>
    <dbReference type="NCBI Taxonomy" id="2761579"/>
    <lineage>
        <taxon>Bacteria</taxon>
        <taxon>Pseudomonadati</taxon>
        <taxon>Bacteroidota</taxon>
        <taxon>Cytophagia</taxon>
        <taxon>Cytophagales</taxon>
        <taxon>Hymenobacteraceae</taxon>
        <taxon>Hymenobacter</taxon>
    </lineage>
</organism>
<sequence>MTRTILSVLAVAVSLTGLSAFGSQSGATRTTDSRTEEYAIVSVVQAGKKNFISTTIGSKSTEEKEFESEKNAKRFDMAPVIAELEKLNAQGFELVNGSNAAMGTAGLPFYTFTMKRRIN</sequence>
<reference evidence="2 3" key="1">
    <citation type="submission" date="2020-08" db="EMBL/GenBank/DDBJ databases">
        <title>Hymenobacter sp. S2-20-2 genome sequencing.</title>
        <authorList>
            <person name="Jin L."/>
        </authorList>
    </citation>
    <scope>NUCLEOTIDE SEQUENCE [LARGE SCALE GENOMIC DNA]</scope>
    <source>
        <strain evidence="2 3">S2-20-2</strain>
    </source>
</reference>
<evidence type="ECO:0008006" key="4">
    <source>
        <dbReference type="Google" id="ProtNLM"/>
    </source>
</evidence>
<evidence type="ECO:0000256" key="1">
    <source>
        <dbReference type="SAM" id="SignalP"/>
    </source>
</evidence>
<keyword evidence="3" id="KW-1185">Reference proteome</keyword>
<name>A0A7G7WA15_9BACT</name>
<feature type="chain" id="PRO_5028848574" description="DUF541 domain-containing protein" evidence="1">
    <location>
        <begin position="23"/>
        <end position="119"/>
    </location>
</feature>
<proteinExistence type="predicted"/>
<evidence type="ECO:0000313" key="3">
    <source>
        <dbReference type="Proteomes" id="UP000515489"/>
    </source>
</evidence>
<feature type="signal peptide" evidence="1">
    <location>
        <begin position="1"/>
        <end position="22"/>
    </location>
</feature>
<dbReference type="KEGG" id="hsk:H4317_05210"/>
<dbReference type="AlphaFoldDB" id="A0A7G7WA15"/>
<dbReference type="Proteomes" id="UP000515489">
    <property type="component" value="Chromosome"/>
</dbReference>
<dbReference type="EMBL" id="CP060202">
    <property type="protein sequence ID" value="QNH63208.1"/>
    <property type="molecule type" value="Genomic_DNA"/>
</dbReference>